<dbReference type="InterPro" id="IPR008271">
    <property type="entry name" value="Ser/Thr_kinase_AS"/>
</dbReference>
<dbReference type="InterPro" id="IPR017441">
    <property type="entry name" value="Protein_kinase_ATP_BS"/>
</dbReference>
<protein>
    <submittedName>
        <fullName evidence="2">Uncharacterized protein</fullName>
    </submittedName>
</protein>
<comment type="caution">
    <text evidence="2">The sequence shown here is derived from an EMBL/GenBank/DDBJ whole genome shotgun (WGS) entry which is preliminary data.</text>
</comment>
<dbReference type="EMBL" id="PGOL01001521">
    <property type="protein sequence ID" value="PKI57238.1"/>
    <property type="molecule type" value="Genomic_DNA"/>
</dbReference>
<gene>
    <name evidence="2" type="ORF">CRG98_022335</name>
</gene>
<proteinExistence type="inferred from homology"/>
<dbReference type="OrthoDB" id="339325at2759"/>
<evidence type="ECO:0000313" key="2">
    <source>
        <dbReference type="EMBL" id="PKI57238.1"/>
    </source>
</evidence>
<name>A0A2I0JLT5_PUNGR</name>
<organism evidence="2 3">
    <name type="scientific">Punica granatum</name>
    <name type="common">Pomegranate</name>
    <dbReference type="NCBI Taxonomy" id="22663"/>
    <lineage>
        <taxon>Eukaryota</taxon>
        <taxon>Viridiplantae</taxon>
        <taxon>Streptophyta</taxon>
        <taxon>Embryophyta</taxon>
        <taxon>Tracheophyta</taxon>
        <taxon>Spermatophyta</taxon>
        <taxon>Magnoliopsida</taxon>
        <taxon>eudicotyledons</taxon>
        <taxon>Gunneridae</taxon>
        <taxon>Pentapetalae</taxon>
        <taxon>rosids</taxon>
        <taxon>malvids</taxon>
        <taxon>Myrtales</taxon>
        <taxon>Lythraceae</taxon>
        <taxon>Punica</taxon>
    </lineage>
</organism>
<dbReference type="GO" id="GO:0005524">
    <property type="term" value="F:ATP binding"/>
    <property type="evidence" value="ECO:0007669"/>
    <property type="project" value="UniProtKB-UniRule"/>
</dbReference>
<accession>A0A2I0JLT5</accession>
<reference evidence="2 3" key="1">
    <citation type="submission" date="2017-11" db="EMBL/GenBank/DDBJ databases">
        <title>De-novo sequencing of pomegranate (Punica granatum L.) genome.</title>
        <authorList>
            <person name="Akparov Z."/>
            <person name="Amiraslanov A."/>
            <person name="Hajiyeva S."/>
            <person name="Abbasov M."/>
            <person name="Kaur K."/>
            <person name="Hamwieh A."/>
            <person name="Solovyev V."/>
            <person name="Salamov A."/>
            <person name="Braich B."/>
            <person name="Kosarev P."/>
            <person name="Mahmoud A."/>
            <person name="Hajiyev E."/>
            <person name="Babayeva S."/>
            <person name="Izzatullayeva V."/>
            <person name="Mammadov A."/>
            <person name="Mammadov A."/>
            <person name="Sharifova S."/>
            <person name="Ojaghi J."/>
            <person name="Eynullazada K."/>
            <person name="Bayramov B."/>
            <person name="Abdulazimova A."/>
            <person name="Shahmuradov I."/>
        </authorList>
    </citation>
    <scope>NUCLEOTIDE SEQUENCE [LARGE SCALE GENOMIC DNA]</scope>
    <source>
        <strain evidence="3">cv. AG2017</strain>
        <tissue evidence="2">Leaf</tissue>
    </source>
</reference>
<keyword evidence="3" id="KW-1185">Reference proteome</keyword>
<dbReference type="PANTHER" id="PTHR27001">
    <property type="entry name" value="OS01G0253100 PROTEIN"/>
    <property type="match status" value="1"/>
</dbReference>
<dbReference type="Gene3D" id="1.10.510.10">
    <property type="entry name" value="Transferase(Phosphotransferase) domain 1"/>
    <property type="match status" value="1"/>
</dbReference>
<dbReference type="SMART" id="SM00220">
    <property type="entry name" value="S_TKc"/>
    <property type="match status" value="1"/>
</dbReference>
<keyword evidence="1" id="KW-0808">Transferase</keyword>
<keyword evidence="1" id="KW-0723">Serine/threonine-protein kinase</keyword>
<dbReference type="PROSITE" id="PS50011">
    <property type="entry name" value="PROTEIN_KINASE_DOM"/>
    <property type="match status" value="1"/>
</dbReference>
<dbReference type="PROSITE" id="PS00108">
    <property type="entry name" value="PROTEIN_KINASE_ST"/>
    <property type="match status" value="1"/>
</dbReference>
<dbReference type="PANTHER" id="PTHR27001:SF585">
    <property type="entry name" value="OS02G0648100 PROTEIN"/>
    <property type="match status" value="1"/>
</dbReference>
<dbReference type="Proteomes" id="UP000233551">
    <property type="component" value="Unassembled WGS sequence"/>
</dbReference>
<dbReference type="STRING" id="22663.A0A2I0JLT5"/>
<dbReference type="Pfam" id="PF00069">
    <property type="entry name" value="Pkinase"/>
    <property type="match status" value="1"/>
</dbReference>
<dbReference type="InterPro" id="IPR000719">
    <property type="entry name" value="Prot_kinase_dom"/>
</dbReference>
<dbReference type="AlphaFoldDB" id="A0A2I0JLT5"/>
<keyword evidence="1" id="KW-0418">Kinase</keyword>
<evidence type="ECO:0000313" key="3">
    <source>
        <dbReference type="Proteomes" id="UP000233551"/>
    </source>
</evidence>
<dbReference type="GeneID" id="116191025"/>
<dbReference type="PROSITE" id="PS00107">
    <property type="entry name" value="PROTEIN_KINASE_ATP"/>
    <property type="match status" value="1"/>
</dbReference>
<evidence type="ECO:0000256" key="1">
    <source>
        <dbReference type="RuleBase" id="RU000304"/>
    </source>
</evidence>
<dbReference type="GO" id="GO:0005886">
    <property type="term" value="C:plasma membrane"/>
    <property type="evidence" value="ECO:0007669"/>
    <property type="project" value="TreeGrafter"/>
</dbReference>
<keyword evidence="1" id="KW-0067">ATP-binding</keyword>
<keyword evidence="1" id="KW-0547">Nucleotide-binding</keyword>
<comment type="similarity">
    <text evidence="1">Belongs to the protein kinase superfamily.</text>
</comment>
<dbReference type="Gene3D" id="3.30.200.20">
    <property type="entry name" value="Phosphorylase Kinase, domain 1"/>
    <property type="match status" value="1"/>
</dbReference>
<dbReference type="InterPro" id="IPR011009">
    <property type="entry name" value="Kinase-like_dom_sf"/>
</dbReference>
<dbReference type="SUPFAM" id="SSF56112">
    <property type="entry name" value="Protein kinase-like (PK-like)"/>
    <property type="match status" value="1"/>
</dbReference>
<sequence>MWSSMEGREGLGLNGRSLFVCGFGAHWPILLIFSLTLQPVFSVDSSATDTAAVETPSPAIKPSRFEPRLAVPLISVSSLLLALLLAMGMLKLLRLRLRRRKSNRVVEEGGETGGADGAGMGCWKDEKGGEMAAAPVVRECNSQDVRRMTGQYGEMIGAGGFSKVYLGRFSSEAAVGSGLAAVKVHNASERLNMAFRQELDILLRVRHDNIVKLIGFCDDEKEGALVFEYLPNGNLQERLHGRGSGGVVEMNLVLSWRNRMVIAYQLAQAIEYLHEKCSPQIIHGDVKASNVLLDGALNCKLCDFGSAKMGFSSLVLPPSSSNSPRMKQIMMGSPGYTDPHYLVTGVASKKNDIYSFGVLLLELITGMEAFCSNRGQLVTSVAAPLLRDNCSEVPQEMLDPQLKGKFDLEEAKAMVSLSRSCLKQSPTQRPSATQIVEVIREKVPSALFSTPSAEKAV</sequence>
<dbReference type="GO" id="GO:0004674">
    <property type="term" value="F:protein serine/threonine kinase activity"/>
    <property type="evidence" value="ECO:0007669"/>
    <property type="project" value="UniProtKB-KW"/>
</dbReference>